<evidence type="ECO:0000256" key="1">
    <source>
        <dbReference type="HAMAP-Rule" id="MF_04153"/>
    </source>
</evidence>
<evidence type="ECO:0000313" key="5">
    <source>
        <dbReference type="Proteomes" id="UP000007396"/>
    </source>
</evidence>
<keyword evidence="1" id="KW-0227">DNA damage</keyword>
<keyword evidence="1 4" id="KW-0238">DNA-binding</keyword>
<dbReference type="GO" id="GO:0006281">
    <property type="term" value="P:DNA repair"/>
    <property type="evidence" value="ECO:0007669"/>
    <property type="project" value="UniProtKB-UniRule"/>
</dbReference>
<protein>
    <recommendedName>
        <fullName evidence="1">Single-stranded DNA-binding protein</fullName>
        <shortName evidence="1">SSB protein</shortName>
    </recommendedName>
    <alternativeName>
        <fullName evidence="1">Helix-destabilizing protein</fullName>
    </alternativeName>
</protein>
<feature type="compositionally biased region" description="Acidic residues" evidence="2">
    <location>
        <begin position="219"/>
        <end position="240"/>
    </location>
</feature>
<dbReference type="PIRSF" id="PIRSF004311">
    <property type="entry name" value="Helix_destablz_SSB_T7"/>
    <property type="match status" value="1"/>
</dbReference>
<keyword evidence="1" id="KW-1194">Viral DNA replication</keyword>
<feature type="domain" description="Single-stranded DNA-binding protein BPT7" evidence="3">
    <location>
        <begin position="30"/>
        <end position="182"/>
    </location>
</feature>
<dbReference type="InterPro" id="IPR012340">
    <property type="entry name" value="NA-bd_OB-fold"/>
</dbReference>
<organism evidence="4 5">
    <name type="scientific">Vibrio phage VP3</name>
    <dbReference type="NCBI Taxonomy" id="588068"/>
    <lineage>
        <taxon>Viruses</taxon>
        <taxon>Duplodnaviria</taxon>
        <taxon>Heunggongvirae</taxon>
        <taxon>Uroviricota</taxon>
        <taxon>Caudoviricetes</taxon>
        <taxon>Autographivirales</taxon>
        <taxon>Autotranscriptaviridae</taxon>
        <taxon>Studiervirinae</taxon>
        <taxon>Chatterjeevirus</taxon>
        <taxon>Chatterjeevirus VP4</taxon>
    </lineage>
</organism>
<name>H9YAH5_9CAUD</name>
<feature type="region of interest" description="Disordered" evidence="2">
    <location>
        <begin position="188"/>
        <end position="240"/>
    </location>
</feature>
<dbReference type="HAMAP" id="MF_04153">
    <property type="entry name" value="SSB_T7"/>
    <property type="match status" value="1"/>
</dbReference>
<dbReference type="SUPFAM" id="SSF50249">
    <property type="entry name" value="Nucleic acid-binding proteins"/>
    <property type="match status" value="1"/>
</dbReference>
<evidence type="ECO:0000256" key="2">
    <source>
        <dbReference type="SAM" id="MobiDB-lite"/>
    </source>
</evidence>
<proteinExistence type="inferred from homology"/>
<keyword evidence="1" id="KW-0234">DNA repair</keyword>
<dbReference type="InterPro" id="IPR016411">
    <property type="entry name" value="SSB_T7"/>
</dbReference>
<evidence type="ECO:0000313" key="4">
    <source>
        <dbReference type="EMBL" id="AFH14427.1"/>
    </source>
</evidence>
<comment type="domain">
    <text evidence="1">The acidic C-terminus is involved in modulating the ssDNA binding properties. It is also required for dimer formation and for interactions with the viral DNA polymerase and the helicase.</text>
</comment>
<dbReference type="GO" id="GO:0039693">
    <property type="term" value="P:viral DNA genome replication"/>
    <property type="evidence" value="ECO:0007669"/>
    <property type="project" value="UniProtKB-UniRule"/>
</dbReference>
<gene>
    <name evidence="4" type="ORF">VP3_0027</name>
</gene>
<dbReference type="Gene3D" id="2.40.50.140">
    <property type="entry name" value="Nucleic acid-binding proteins"/>
    <property type="match status" value="1"/>
</dbReference>
<dbReference type="GO" id="GO:0003697">
    <property type="term" value="F:single-stranded DNA binding"/>
    <property type="evidence" value="ECO:0007669"/>
    <property type="project" value="UniProtKB-UniRule"/>
</dbReference>
<keyword evidence="1" id="KW-0233">DNA recombination</keyword>
<dbReference type="Proteomes" id="UP000007396">
    <property type="component" value="Genome"/>
</dbReference>
<comment type="subunit">
    <text evidence="1">Homodimer. Interacts (via C-terminus) with the viral DNA polymerase. Interacts with the viral helicase/primase. Part of the replicase complex that includes the DNA polymerase, the primase/helicase and the single-stranded DNA binding protein.</text>
</comment>
<dbReference type="GO" id="GO:0006310">
    <property type="term" value="P:DNA recombination"/>
    <property type="evidence" value="ECO:0007669"/>
    <property type="project" value="UniProtKB-UniRule"/>
</dbReference>
<dbReference type="EMBL" id="JQ780163">
    <property type="protein sequence ID" value="AFH14427.1"/>
    <property type="molecule type" value="Genomic_DNA"/>
</dbReference>
<reference evidence="4 5" key="1">
    <citation type="journal article" date="2013" name="Arch. Virol.">
        <title>The genome of VP3, a T7-like phage used for the typing of Vibrio cholerae.</title>
        <authorList>
            <person name="Li W."/>
            <person name="Zhang J."/>
            <person name="Chen Z."/>
            <person name="Zhang Q."/>
            <person name="Zhang L."/>
            <person name="Du P."/>
            <person name="Chen C."/>
            <person name="Kan B."/>
        </authorList>
    </citation>
    <scope>NUCLEOTIDE SEQUENCE [LARGE SCALE GENOMIC DNA]</scope>
</reference>
<comment type="function">
    <text evidence="1">Single-stranded DNA-binding protein that participates in viral DNA replication, formation of concatemers, recombination and repair of double-stranded breaks. Coats the lagging-strand ssDNA as the replication fork advances and stimulates the activities of viral DNA polymerase and primase/helicase. Coordinates simultaneous synthesis of leading- and lagging-strands. Together with DNA primase/helicase, promotes pairing of two homologous DNA molecules containing complementary single-stranded regions and mediates homologous DNA strand exchange. Promotes also the formation of joint molecules. Disrupts loops, hairpins and other secondary structures present on ssDNA to reduce and eliminate pausing of viral DNA polymerase at specific sites during elongation.</text>
</comment>
<evidence type="ECO:0000259" key="3">
    <source>
        <dbReference type="Pfam" id="PF21265"/>
    </source>
</evidence>
<dbReference type="InterPro" id="IPR049476">
    <property type="entry name" value="SBB_BPT7"/>
</dbReference>
<dbReference type="Pfam" id="PF21265">
    <property type="entry name" value="SBB_T7"/>
    <property type="match status" value="1"/>
</dbReference>
<accession>H9YAH5</accession>
<keyword evidence="1" id="KW-0235">DNA replication</keyword>
<comment type="similarity">
    <text evidence="1">Belongs to the Teseptimavirus single-stranded DNA-binding protein family.</text>
</comment>
<feature type="compositionally biased region" description="Acidic residues" evidence="2">
    <location>
        <begin position="193"/>
        <end position="202"/>
    </location>
</feature>
<sequence>MINLSHIYSFIHRRYNFMANDKKFYRTPIGVVGAYPYIQRPDTQFNDRGEYRIKLAVPSEKAQKLINLITEAHEKNLEALKKNPKYKGKRIKEGDMPFFEDDEGNVVFTFKMYASFKDKETGEMKDLTLRVYDSQGKRIEDVPAISGGSEGRVEFSLFAYPPSGAVGASVKLQLAKFQLLKLVEWTGGGNDTFGDDDDEDMSAYEGGYIASSKPKDSFGGDDEEYEESDEGEEEYEEEDF</sequence>